<protein>
    <recommendedName>
        <fullName evidence="8">Glutamyl-tRNA(Gln) amidotransferase subunit A</fullName>
        <shortName evidence="8">Glu-ADT subunit A</shortName>
        <ecNumber evidence="8">6.3.5.7</ecNumber>
    </recommendedName>
</protein>
<comment type="function">
    <text evidence="6 8">Allows the formation of correctly charged Gln-tRNA(Gln) through the transamidation of misacylated Glu-tRNA(Gln) in organisms which lack glutaminyl-tRNA synthetase. The reaction takes place in the presence of glutamine and ATP through an activated gamma-phospho-Glu-tRNA(Gln).</text>
</comment>
<proteinExistence type="inferred from homology"/>
<evidence type="ECO:0000313" key="11">
    <source>
        <dbReference type="Proteomes" id="UP000065807"/>
    </source>
</evidence>
<comment type="similarity">
    <text evidence="1 8">Belongs to the amidase family. GatA subfamily.</text>
</comment>
<sequence length="504" mass="54275">MHDLYRTAHEIAGALARRELSAREVTGAFLARLEALEPMLHAFLTRTPEAALAEAEEVDRRRARGQELHPLAGIPIALKDNLCTRGVPTTAGSRILEGFRPPYHATVVERIAGAGLPVAGKTNLDEFAMGSSTENSAFGPTRNPWDLERVPGGSSGGSAAAVAAGQVPWALGSDTGGSIRQPAAYCGVVGLKPTYGRVSRFGLIAFASSLDQIGPITRDVTDAALLLELLAGKDPLDATSVGEPVPEYARELRPEARGLRIGLPVQYFGEGIARDVRERVRRAAERLASEGARVKEVSLPSVEHALACYYVIAPAEASSNLARYDGVRYGYRARPGGRPPRDVTEMFLRTRGEGFGAEVKRRIMLGTYALSAGYYDAYYLKAQKVRTLIRQAFDRAFQEVDVLVTPTTPTPAFRLGEKTDDPVEMYLNDICTVTINLAGLPAISLPCGRDGQGLPVGLQVIGRPFDETGLLQAAYAFEQAAGCRAEEPPEPVALERPREVTPRG</sequence>
<dbReference type="EMBL" id="AP014924">
    <property type="protein sequence ID" value="BAS28639.1"/>
    <property type="molecule type" value="Genomic_DNA"/>
</dbReference>
<reference evidence="11" key="2">
    <citation type="journal article" date="2016" name="Int. J. Syst. Evol. Microbiol.">
        <title>Complete genome sequence and cell structure of Limnochorda pilosa, a Gram-negative spore-former within the phylum Firmicutes.</title>
        <authorList>
            <person name="Watanabe M."/>
            <person name="Kojima H."/>
            <person name="Fukui M."/>
        </authorList>
    </citation>
    <scope>NUCLEOTIDE SEQUENCE [LARGE SCALE GENOMIC DNA]</scope>
    <source>
        <strain evidence="11">HC45</strain>
    </source>
</reference>
<dbReference type="OrthoDB" id="9811471at2"/>
<dbReference type="PATRIC" id="fig|1555112.3.peg.2854"/>
<dbReference type="InterPro" id="IPR004412">
    <property type="entry name" value="GatA"/>
</dbReference>
<dbReference type="GO" id="GO:0005524">
    <property type="term" value="F:ATP binding"/>
    <property type="evidence" value="ECO:0007669"/>
    <property type="project" value="UniProtKB-KW"/>
</dbReference>
<dbReference type="InterPro" id="IPR020556">
    <property type="entry name" value="Amidase_CS"/>
</dbReference>
<dbReference type="InterPro" id="IPR036928">
    <property type="entry name" value="AS_sf"/>
</dbReference>
<feature type="active site" description="Acyl-ester intermediate" evidence="8">
    <location>
        <position position="178"/>
    </location>
</feature>
<comment type="catalytic activity">
    <reaction evidence="7 8">
        <text>L-glutamyl-tRNA(Gln) + L-glutamine + ATP + H2O = L-glutaminyl-tRNA(Gln) + L-glutamate + ADP + phosphate + H(+)</text>
        <dbReference type="Rhea" id="RHEA:17521"/>
        <dbReference type="Rhea" id="RHEA-COMP:9681"/>
        <dbReference type="Rhea" id="RHEA-COMP:9684"/>
        <dbReference type="ChEBI" id="CHEBI:15377"/>
        <dbReference type="ChEBI" id="CHEBI:15378"/>
        <dbReference type="ChEBI" id="CHEBI:29985"/>
        <dbReference type="ChEBI" id="CHEBI:30616"/>
        <dbReference type="ChEBI" id="CHEBI:43474"/>
        <dbReference type="ChEBI" id="CHEBI:58359"/>
        <dbReference type="ChEBI" id="CHEBI:78520"/>
        <dbReference type="ChEBI" id="CHEBI:78521"/>
        <dbReference type="ChEBI" id="CHEBI:456216"/>
        <dbReference type="EC" id="6.3.5.7"/>
    </reaction>
</comment>
<dbReference type="Pfam" id="PF01425">
    <property type="entry name" value="Amidase"/>
    <property type="match status" value="1"/>
</dbReference>
<comment type="subunit">
    <text evidence="8">Heterotrimer of A, B and C subunits.</text>
</comment>
<dbReference type="STRING" id="1555112.LIP_2810"/>
<dbReference type="KEGG" id="lpil:LIP_2810"/>
<dbReference type="InterPro" id="IPR000120">
    <property type="entry name" value="Amidase"/>
</dbReference>
<dbReference type="HAMAP" id="MF_00120">
    <property type="entry name" value="GatA"/>
    <property type="match status" value="1"/>
</dbReference>
<dbReference type="PANTHER" id="PTHR11895">
    <property type="entry name" value="TRANSAMIDASE"/>
    <property type="match status" value="1"/>
</dbReference>
<feature type="active site" description="Charge relay system" evidence="8">
    <location>
        <position position="79"/>
    </location>
</feature>
<dbReference type="SUPFAM" id="SSF75304">
    <property type="entry name" value="Amidase signature (AS) enzymes"/>
    <property type="match status" value="1"/>
</dbReference>
<dbReference type="NCBIfam" id="TIGR00132">
    <property type="entry name" value="gatA"/>
    <property type="match status" value="1"/>
</dbReference>
<keyword evidence="11" id="KW-1185">Reference proteome</keyword>
<gene>
    <name evidence="8" type="primary">gatA</name>
    <name evidence="10" type="ORF">LIP_2810</name>
</gene>
<evidence type="ECO:0000256" key="2">
    <source>
        <dbReference type="ARBA" id="ARBA00022598"/>
    </source>
</evidence>
<evidence type="ECO:0000256" key="7">
    <source>
        <dbReference type="ARBA" id="ARBA00047407"/>
    </source>
</evidence>
<dbReference type="GO" id="GO:0016740">
    <property type="term" value="F:transferase activity"/>
    <property type="evidence" value="ECO:0007669"/>
    <property type="project" value="UniProtKB-KW"/>
</dbReference>
<dbReference type="GO" id="GO:0030956">
    <property type="term" value="C:glutamyl-tRNA(Gln) amidotransferase complex"/>
    <property type="evidence" value="ECO:0007669"/>
    <property type="project" value="InterPro"/>
</dbReference>
<keyword evidence="2 8" id="KW-0436">Ligase</keyword>
<evidence type="ECO:0000313" key="10">
    <source>
        <dbReference type="EMBL" id="BAS28639.1"/>
    </source>
</evidence>
<dbReference type="Gene3D" id="3.90.1300.10">
    <property type="entry name" value="Amidase signature (AS) domain"/>
    <property type="match status" value="1"/>
</dbReference>
<evidence type="ECO:0000256" key="4">
    <source>
        <dbReference type="ARBA" id="ARBA00022840"/>
    </source>
</evidence>
<keyword evidence="3 8" id="KW-0547">Nucleotide-binding</keyword>
<dbReference type="PIRSF" id="PIRSF001221">
    <property type="entry name" value="Amidase_fungi"/>
    <property type="match status" value="1"/>
</dbReference>
<feature type="active site" description="Charge relay system" evidence="8">
    <location>
        <position position="154"/>
    </location>
</feature>
<reference evidence="11" key="1">
    <citation type="submission" date="2015-07" db="EMBL/GenBank/DDBJ databases">
        <title>Complete genome sequence and phylogenetic analysis of Limnochorda pilosa.</title>
        <authorList>
            <person name="Watanabe M."/>
            <person name="Kojima H."/>
            <person name="Fukui M."/>
        </authorList>
    </citation>
    <scope>NUCLEOTIDE SEQUENCE [LARGE SCALE GENOMIC DNA]</scope>
    <source>
        <strain evidence="11">HC45</strain>
    </source>
</reference>
<feature type="domain" description="Amidase" evidence="9">
    <location>
        <begin position="24"/>
        <end position="471"/>
    </location>
</feature>
<evidence type="ECO:0000256" key="5">
    <source>
        <dbReference type="ARBA" id="ARBA00022917"/>
    </source>
</evidence>
<evidence type="ECO:0000256" key="3">
    <source>
        <dbReference type="ARBA" id="ARBA00022741"/>
    </source>
</evidence>
<dbReference type="GO" id="GO:0050567">
    <property type="term" value="F:glutaminyl-tRNA synthase (glutamine-hydrolyzing) activity"/>
    <property type="evidence" value="ECO:0007669"/>
    <property type="project" value="UniProtKB-UniRule"/>
</dbReference>
<evidence type="ECO:0000259" key="9">
    <source>
        <dbReference type="Pfam" id="PF01425"/>
    </source>
</evidence>
<dbReference type="Proteomes" id="UP000065807">
    <property type="component" value="Chromosome"/>
</dbReference>
<evidence type="ECO:0000256" key="8">
    <source>
        <dbReference type="HAMAP-Rule" id="MF_00120"/>
    </source>
</evidence>
<dbReference type="PANTHER" id="PTHR11895:SF151">
    <property type="entry name" value="GLUTAMYL-TRNA(GLN) AMIDOTRANSFERASE SUBUNIT A"/>
    <property type="match status" value="1"/>
</dbReference>
<name>A0A0K2SP93_LIMPI</name>
<dbReference type="GO" id="GO:0006412">
    <property type="term" value="P:translation"/>
    <property type="evidence" value="ECO:0007669"/>
    <property type="project" value="UniProtKB-UniRule"/>
</dbReference>
<keyword evidence="10" id="KW-0808">Transferase</keyword>
<organism evidence="10 11">
    <name type="scientific">Limnochorda pilosa</name>
    <dbReference type="NCBI Taxonomy" id="1555112"/>
    <lineage>
        <taxon>Bacteria</taxon>
        <taxon>Bacillati</taxon>
        <taxon>Bacillota</taxon>
        <taxon>Limnochordia</taxon>
        <taxon>Limnochordales</taxon>
        <taxon>Limnochordaceae</taxon>
        <taxon>Limnochorda</taxon>
    </lineage>
</organism>
<evidence type="ECO:0000256" key="6">
    <source>
        <dbReference type="ARBA" id="ARBA00025295"/>
    </source>
</evidence>
<keyword evidence="4 8" id="KW-0067">ATP-binding</keyword>
<keyword evidence="5 8" id="KW-0648">Protein biosynthesis</keyword>
<dbReference type="PROSITE" id="PS00571">
    <property type="entry name" value="AMIDASES"/>
    <property type="match status" value="1"/>
</dbReference>
<dbReference type="EC" id="6.3.5.7" evidence="8"/>
<evidence type="ECO:0000256" key="1">
    <source>
        <dbReference type="ARBA" id="ARBA00008069"/>
    </source>
</evidence>
<dbReference type="InterPro" id="IPR023631">
    <property type="entry name" value="Amidase_dom"/>
</dbReference>
<dbReference type="AlphaFoldDB" id="A0A0K2SP93"/>
<accession>A0A0K2SP93</accession>
<dbReference type="RefSeq" id="WP_068139290.1">
    <property type="nucleotide sequence ID" value="NZ_AP014924.1"/>
</dbReference>